<comment type="caution">
    <text evidence="3">The sequence shown here is derived from an EMBL/GenBank/DDBJ whole genome shotgun (WGS) entry which is preliminary data.</text>
</comment>
<name>A0ABS1SZU0_9GAMM</name>
<dbReference type="PANTHER" id="PTHR41786:SF1">
    <property type="entry name" value="6-HYDROXYMETHYLPTERIN DIPHOSPHOKINASE MPTE-LIKE DOMAIN-CONTAINING PROTEIN"/>
    <property type="match status" value="1"/>
</dbReference>
<dbReference type="Gene3D" id="1.25.40.10">
    <property type="entry name" value="Tetratricopeptide repeat domain"/>
    <property type="match status" value="1"/>
</dbReference>
<evidence type="ECO:0000313" key="3">
    <source>
        <dbReference type="EMBL" id="MBL4914051.1"/>
    </source>
</evidence>
<dbReference type="InterPro" id="IPR019734">
    <property type="entry name" value="TPR_rpt"/>
</dbReference>
<feature type="repeat" description="TPR" evidence="1">
    <location>
        <begin position="765"/>
        <end position="798"/>
    </location>
</feature>
<evidence type="ECO:0000259" key="2">
    <source>
        <dbReference type="Pfam" id="PF01973"/>
    </source>
</evidence>
<evidence type="ECO:0000256" key="1">
    <source>
        <dbReference type="PROSITE-ProRule" id="PRU00339"/>
    </source>
</evidence>
<feature type="domain" description="6-hydroxymethylpterin diphosphokinase MptE-like" evidence="2">
    <location>
        <begin position="175"/>
        <end position="339"/>
    </location>
</feature>
<gene>
    <name evidence="3" type="ORF">JMA39_13085</name>
</gene>
<sequence>MQSTNPNTFNTFAISQFNEYYLPSVNRQIFETIDSKTHFDKLFKIEFAKENQLHVIIGIDSGLLANYVLESSLPADSQFIFVELDSVLELLNVEIPEPLKQQVSICTINELAEILNSRSNPVYIIKDKLAVHQSLGVRAQHLAEYAQLSSDVMAVVNQATCEHKTSFNQEIFVEQQLLNLTENHMPASILKGRYQGKTCIVTAGGPSLDEHMPWIKENKDKLFIIAVSRVAAKLTKEGVSPQIIVSVDPQELSLEVNSDMMALYDSSLLIHSYHICSRILSQWRGRHLFTGNRLLWDETNDKHNIESVGPTVTNAAITIAAELGFTQVLLTGADFCYSKTGHTHTSGTLEANLGPNMGHIGDWVETYCGDKAETIFQLTEAKKALAYQVSTLPQCKVINLSPNAAVTANVAHLALDKIVIEAANCNHQALFSFVDSQTVDLKKHYQYCLKQMSEAVSSLQAILKLANSALKLNRAGNQAEQLDKIEHKINKHHGKLAKVIKFYGYLEFSRFLSTTESSQWSQDHVEQMTANYYEAFICVSKKLEGIFKQAQQRCLSRLDELNPQSDVEPLIQQWLQDNQPGRALVWMHNLTRELSTEEVLALEPLAREFQLQLTDHQRYQSKLAAGYSLEEAFNKIMTLVIKKNLQGLTLMASTLKARAVESDLAKRLYYLADSYCLDLQGKPQQALTTLLELGSELFTEVEFKQVSVLSLKLGQLELAALALQQLVSLSDEYLPQYAHLLKLQGQDQLALNTYMDYLNKYPNDILIWLKLGSFLYEIEQIQTAKDVFNQVLNLDPSNQIAINQLAKIA</sequence>
<accession>A0ABS1SZU0</accession>
<dbReference type="PANTHER" id="PTHR41786">
    <property type="entry name" value="MOTILITY ACCESSORY FACTOR MAF"/>
    <property type="match status" value="1"/>
</dbReference>
<dbReference type="Proteomes" id="UP000604898">
    <property type="component" value="Unassembled WGS sequence"/>
</dbReference>
<dbReference type="PROSITE" id="PS50005">
    <property type="entry name" value="TPR"/>
    <property type="match status" value="1"/>
</dbReference>
<reference evidence="3 4" key="1">
    <citation type="submission" date="2021-01" db="EMBL/GenBank/DDBJ databases">
        <title>Genome sequence of Shewanella schlegeliana JCM 11561.</title>
        <authorList>
            <person name="Zhang H."/>
            <person name="Li C."/>
        </authorList>
    </citation>
    <scope>NUCLEOTIDE SEQUENCE [LARGE SCALE GENOMIC DNA]</scope>
    <source>
        <strain evidence="3 4">JCM 11561</strain>
    </source>
</reference>
<dbReference type="InterPro" id="IPR002826">
    <property type="entry name" value="MptE-like"/>
</dbReference>
<dbReference type="InterPro" id="IPR011990">
    <property type="entry name" value="TPR-like_helical_dom_sf"/>
</dbReference>
<proteinExistence type="predicted"/>
<keyword evidence="1" id="KW-0802">TPR repeat</keyword>
<dbReference type="SUPFAM" id="SSF48452">
    <property type="entry name" value="TPR-like"/>
    <property type="match status" value="1"/>
</dbReference>
<dbReference type="Pfam" id="PF01973">
    <property type="entry name" value="MptE-like"/>
    <property type="match status" value="1"/>
</dbReference>
<keyword evidence="4" id="KW-1185">Reference proteome</keyword>
<evidence type="ECO:0000313" key="4">
    <source>
        <dbReference type="Proteomes" id="UP000604898"/>
    </source>
</evidence>
<dbReference type="RefSeq" id="WP_202722314.1">
    <property type="nucleotide sequence ID" value="NZ_BPEX01000024.1"/>
</dbReference>
<protein>
    <submittedName>
        <fullName evidence="3">DUF115 domain-containing protein</fullName>
    </submittedName>
</protein>
<dbReference type="EMBL" id="JAESVD010000007">
    <property type="protein sequence ID" value="MBL4914051.1"/>
    <property type="molecule type" value="Genomic_DNA"/>
</dbReference>
<organism evidence="3 4">
    <name type="scientific">Shewanella schlegeliana</name>
    <dbReference type="NCBI Taxonomy" id="190308"/>
    <lineage>
        <taxon>Bacteria</taxon>
        <taxon>Pseudomonadati</taxon>
        <taxon>Pseudomonadota</taxon>
        <taxon>Gammaproteobacteria</taxon>
        <taxon>Alteromonadales</taxon>
        <taxon>Shewanellaceae</taxon>
        <taxon>Shewanella</taxon>
    </lineage>
</organism>